<sequence>MPEERYVSCALILTPVLTLLERHYSYECKATTQERPYVSRPSRSQQLRNPKLVPKLTNETLNPLEKKEGVADAELAKADAERARKREREEKDDELIESSTKRHRSVSSHSVSTISTGASRSPSPGKDRAASPKVRGRSPYSDSSRGRDRDGTQSRSRSRSFSSNRSRSPRIETQRKRSVSGDDRSLGTHERHSQYRSRDPLPSDRGSAHMKQSRRGSSGSRSPVDYRGRRDEGSRSPQSRGRRDERPDQSGTRHERERPAPRGGFDGRRNGRGGRHQENARERSLSPFSQRLAMTKAMKQGGR</sequence>
<protein>
    <submittedName>
        <fullName evidence="2">Uncharacterized protein</fullName>
    </submittedName>
</protein>
<keyword evidence="3" id="KW-1185">Reference proteome</keyword>
<dbReference type="OrthoDB" id="437973at2759"/>
<dbReference type="EMBL" id="JAPDHF010000018">
    <property type="protein sequence ID" value="KAJ4006826.1"/>
    <property type="molecule type" value="Genomic_DNA"/>
</dbReference>
<feature type="compositionally biased region" description="Basic and acidic residues" evidence="1">
    <location>
        <begin position="241"/>
        <end position="284"/>
    </location>
</feature>
<feature type="compositionally biased region" description="Basic and acidic residues" evidence="1">
    <location>
        <begin position="224"/>
        <end position="234"/>
    </location>
</feature>
<feature type="region of interest" description="Disordered" evidence="1">
    <location>
        <begin position="32"/>
        <end position="303"/>
    </location>
</feature>
<dbReference type="AlphaFoldDB" id="A0A9W8PH48"/>
<evidence type="ECO:0000313" key="3">
    <source>
        <dbReference type="Proteomes" id="UP001152130"/>
    </source>
</evidence>
<organism evidence="2 3">
    <name type="scientific">Fusarium irregulare</name>
    <dbReference type="NCBI Taxonomy" id="2494466"/>
    <lineage>
        <taxon>Eukaryota</taxon>
        <taxon>Fungi</taxon>
        <taxon>Dikarya</taxon>
        <taxon>Ascomycota</taxon>
        <taxon>Pezizomycotina</taxon>
        <taxon>Sordariomycetes</taxon>
        <taxon>Hypocreomycetidae</taxon>
        <taxon>Hypocreales</taxon>
        <taxon>Nectriaceae</taxon>
        <taxon>Fusarium</taxon>
        <taxon>Fusarium incarnatum-equiseti species complex</taxon>
    </lineage>
</organism>
<name>A0A9W8PH48_9HYPO</name>
<feature type="compositionally biased region" description="Basic and acidic residues" evidence="1">
    <location>
        <begin position="169"/>
        <end position="202"/>
    </location>
</feature>
<dbReference type="Proteomes" id="UP001152130">
    <property type="component" value="Unassembled WGS sequence"/>
</dbReference>
<gene>
    <name evidence="2" type="ORF">NW766_010233</name>
</gene>
<comment type="caution">
    <text evidence="2">The sequence shown here is derived from an EMBL/GenBank/DDBJ whole genome shotgun (WGS) entry which is preliminary data.</text>
</comment>
<dbReference type="Pfam" id="PF13917">
    <property type="entry name" value="zf-CCHC_3"/>
    <property type="match status" value="1"/>
</dbReference>
<evidence type="ECO:0000256" key="1">
    <source>
        <dbReference type="SAM" id="MobiDB-lite"/>
    </source>
</evidence>
<proteinExistence type="predicted"/>
<feature type="compositionally biased region" description="Basic and acidic residues" evidence="1">
    <location>
        <begin position="64"/>
        <end position="89"/>
    </location>
</feature>
<accession>A0A9W8PH48</accession>
<reference evidence="2" key="1">
    <citation type="submission" date="2022-10" db="EMBL/GenBank/DDBJ databases">
        <title>Fusarium specimens isolated from Avocado Roots.</title>
        <authorList>
            <person name="Stajich J."/>
            <person name="Roper C."/>
            <person name="Heimlech-Rivalta G."/>
        </authorList>
    </citation>
    <scope>NUCLEOTIDE SEQUENCE</scope>
    <source>
        <strain evidence="2">CF00143</strain>
    </source>
</reference>
<evidence type="ECO:0000313" key="2">
    <source>
        <dbReference type="EMBL" id="KAJ4006826.1"/>
    </source>
</evidence>